<feature type="transmembrane region" description="Helical" evidence="13">
    <location>
        <begin position="57"/>
        <end position="78"/>
    </location>
</feature>
<evidence type="ECO:0000256" key="5">
    <source>
        <dbReference type="ARBA" id="ARBA00022519"/>
    </source>
</evidence>
<comment type="subcellular location">
    <subcellularLocation>
        <location evidence="1">Cell inner membrane</location>
        <topology evidence="1">Multi-pass membrane protein</topology>
    </subcellularLocation>
</comment>
<keyword evidence="6 13" id="KW-0349">Heme</keyword>
<keyword evidence="3 13" id="KW-0813">Transport</keyword>
<protein>
    <submittedName>
        <fullName evidence="14">Cytochrome ubiquinol oxidase subunit I</fullName>
    </submittedName>
</protein>
<keyword evidence="7 13" id="KW-0812">Transmembrane</keyword>
<keyword evidence="4 13" id="KW-1003">Cell membrane</keyword>
<evidence type="ECO:0000256" key="9">
    <source>
        <dbReference type="ARBA" id="ARBA00022982"/>
    </source>
</evidence>
<evidence type="ECO:0000256" key="2">
    <source>
        <dbReference type="ARBA" id="ARBA00009819"/>
    </source>
</evidence>
<feature type="transmembrane region" description="Helical" evidence="13">
    <location>
        <begin position="98"/>
        <end position="119"/>
    </location>
</feature>
<dbReference type="GO" id="GO:0019646">
    <property type="term" value="P:aerobic electron transport chain"/>
    <property type="evidence" value="ECO:0007669"/>
    <property type="project" value="InterPro"/>
</dbReference>
<evidence type="ECO:0000256" key="13">
    <source>
        <dbReference type="PIRNR" id="PIRNR006446"/>
    </source>
</evidence>
<evidence type="ECO:0000256" key="3">
    <source>
        <dbReference type="ARBA" id="ARBA00022448"/>
    </source>
</evidence>
<evidence type="ECO:0000256" key="8">
    <source>
        <dbReference type="ARBA" id="ARBA00022723"/>
    </source>
</evidence>
<dbReference type="Pfam" id="PF01654">
    <property type="entry name" value="Cyt_bd_oxida_I"/>
    <property type="match status" value="1"/>
</dbReference>
<keyword evidence="12 13" id="KW-0472">Membrane</keyword>
<dbReference type="GO" id="GO:0009055">
    <property type="term" value="F:electron transfer activity"/>
    <property type="evidence" value="ECO:0007669"/>
    <property type="project" value="UniProtKB-UniRule"/>
</dbReference>
<evidence type="ECO:0000313" key="15">
    <source>
        <dbReference type="Proteomes" id="UP000317550"/>
    </source>
</evidence>
<evidence type="ECO:0000256" key="6">
    <source>
        <dbReference type="ARBA" id="ARBA00022617"/>
    </source>
</evidence>
<dbReference type="KEGG" id="cari:FNU76_03920"/>
<feature type="transmembrane region" description="Helical" evidence="13">
    <location>
        <begin position="220"/>
        <end position="242"/>
    </location>
</feature>
<evidence type="ECO:0000256" key="12">
    <source>
        <dbReference type="ARBA" id="ARBA00023136"/>
    </source>
</evidence>
<dbReference type="PANTHER" id="PTHR30365">
    <property type="entry name" value="CYTOCHROME D UBIQUINOL OXIDASE"/>
    <property type="match status" value="1"/>
</dbReference>
<keyword evidence="5" id="KW-0997">Cell inner membrane</keyword>
<dbReference type="PIRSF" id="PIRSF006446">
    <property type="entry name" value="Cyt_quinol_oxidase_1"/>
    <property type="match status" value="1"/>
</dbReference>
<gene>
    <name evidence="14" type="ORF">FNU76_03920</name>
</gene>
<reference evidence="15" key="1">
    <citation type="submission" date="2019-07" db="EMBL/GenBank/DDBJ databases">
        <title>Chitinimonas sp. nov., isolated from Ny-Alesund, arctica soil.</title>
        <authorList>
            <person name="Xu Q."/>
            <person name="Peng F."/>
        </authorList>
    </citation>
    <scope>NUCLEOTIDE SEQUENCE [LARGE SCALE GENOMIC DNA]</scope>
    <source>
        <strain evidence="15">R3-44</strain>
    </source>
</reference>
<evidence type="ECO:0000256" key="1">
    <source>
        <dbReference type="ARBA" id="ARBA00004429"/>
    </source>
</evidence>
<feature type="transmembrane region" description="Helical" evidence="13">
    <location>
        <begin position="366"/>
        <end position="387"/>
    </location>
</feature>
<dbReference type="RefSeq" id="WP_143856490.1">
    <property type="nucleotide sequence ID" value="NZ_CP041730.1"/>
</dbReference>
<dbReference type="GO" id="GO:0005886">
    <property type="term" value="C:plasma membrane"/>
    <property type="evidence" value="ECO:0007669"/>
    <property type="project" value="UniProtKB-SubCell"/>
</dbReference>
<dbReference type="Proteomes" id="UP000317550">
    <property type="component" value="Chromosome"/>
</dbReference>
<feature type="transmembrane region" description="Helical" evidence="13">
    <location>
        <begin position="126"/>
        <end position="147"/>
    </location>
</feature>
<evidence type="ECO:0000256" key="7">
    <source>
        <dbReference type="ARBA" id="ARBA00022692"/>
    </source>
</evidence>
<dbReference type="GO" id="GO:0046872">
    <property type="term" value="F:metal ion binding"/>
    <property type="evidence" value="ECO:0007669"/>
    <property type="project" value="UniProtKB-UniRule"/>
</dbReference>
<sequence length="520" mass="57501">MPLSPAAFDFMRVQFAVTASYHYLFVPITLGLILLIALMEGAYLYSRDTGWRTGARFWSRFFFFAWCVGLATGLPLRWQLTHNWAGYSDYVREVLSRVLSIEGIVAPIMLVLTCMMVFGWDRLNKYVHFAATCLLGLVLCIQASTILTMNAWMQHPVGVTVAEGRAVVISLEEIFRSPVAFDKISHALPAAVVIGCLFVLAICAWYCLQGKHLPIAHRSFKLAAVVGLVATLATVVSGHHSARSVARHQPLKFAAIEALWRTEAAPAPLTLLAVPDRASRSNRYEIQLPYLLSLLGNHRLDQAPKGMDELVDEAASRIRHARHDGVEDGYDLLSRDLEQRTGHRVQEADIAAAANRLVPNVPVLFYSFRLMVGCGLVLSLLFGLAVWRRKQLAAGGQRWLLRLILVCLPLPWLATLAGWMVAEVGRQPWVVYGMLPTAKAVTVGGSLLSPQMGMLAAAGYLLLALFFCRATLLTIALGPQQSPFSWDNFLRLLGWRAIRPRAGTLTLHATPLTLATRGLR</sequence>
<keyword evidence="11 13" id="KW-0408">Iron</keyword>
<keyword evidence="15" id="KW-1185">Reference proteome</keyword>
<comment type="similarity">
    <text evidence="2 13">Belongs to the cytochrome ubiquinol oxidase subunit 1 family.</text>
</comment>
<evidence type="ECO:0000313" key="14">
    <source>
        <dbReference type="EMBL" id="QDQ25565.1"/>
    </source>
</evidence>
<evidence type="ECO:0000256" key="4">
    <source>
        <dbReference type="ARBA" id="ARBA00022475"/>
    </source>
</evidence>
<dbReference type="GO" id="GO:0016682">
    <property type="term" value="F:oxidoreductase activity, acting on diphenols and related substances as donors, oxygen as acceptor"/>
    <property type="evidence" value="ECO:0007669"/>
    <property type="project" value="TreeGrafter"/>
</dbReference>
<dbReference type="EMBL" id="CP041730">
    <property type="protein sequence ID" value="QDQ25565.1"/>
    <property type="molecule type" value="Genomic_DNA"/>
</dbReference>
<keyword evidence="8 13" id="KW-0479">Metal-binding</keyword>
<evidence type="ECO:0000256" key="11">
    <source>
        <dbReference type="ARBA" id="ARBA00023004"/>
    </source>
</evidence>
<dbReference type="GO" id="GO:0020037">
    <property type="term" value="F:heme binding"/>
    <property type="evidence" value="ECO:0007669"/>
    <property type="project" value="TreeGrafter"/>
</dbReference>
<keyword evidence="10 13" id="KW-1133">Transmembrane helix</keyword>
<feature type="transmembrane region" description="Helical" evidence="13">
    <location>
        <begin position="399"/>
        <end position="422"/>
    </location>
</feature>
<proteinExistence type="inferred from homology"/>
<keyword evidence="9 13" id="KW-0249">Electron transport</keyword>
<feature type="transmembrane region" description="Helical" evidence="13">
    <location>
        <begin position="20"/>
        <end position="45"/>
    </location>
</feature>
<dbReference type="InterPro" id="IPR002585">
    <property type="entry name" value="Cyt-d_ubiquinol_oxidase_su_1"/>
</dbReference>
<dbReference type="PANTHER" id="PTHR30365:SF0">
    <property type="entry name" value="CYTOCHROME BD-I UBIQUINOL OXIDASE SUBUNIT 1"/>
    <property type="match status" value="1"/>
</dbReference>
<feature type="transmembrane region" description="Helical" evidence="13">
    <location>
        <begin position="187"/>
        <end position="208"/>
    </location>
</feature>
<dbReference type="GO" id="GO:0070069">
    <property type="term" value="C:cytochrome complex"/>
    <property type="evidence" value="ECO:0007669"/>
    <property type="project" value="UniProtKB-UniRule"/>
</dbReference>
<name>A0A516SBN4_9NEIS</name>
<dbReference type="AlphaFoldDB" id="A0A516SBN4"/>
<organism evidence="14 15">
    <name type="scientific">Chitinimonas arctica</name>
    <dbReference type="NCBI Taxonomy" id="2594795"/>
    <lineage>
        <taxon>Bacteria</taxon>
        <taxon>Pseudomonadati</taxon>
        <taxon>Pseudomonadota</taxon>
        <taxon>Betaproteobacteria</taxon>
        <taxon>Neisseriales</taxon>
        <taxon>Chitinibacteraceae</taxon>
        <taxon>Chitinimonas</taxon>
    </lineage>
</organism>
<accession>A0A516SBN4</accession>
<dbReference type="OrthoDB" id="9807042at2"/>
<evidence type="ECO:0000256" key="10">
    <source>
        <dbReference type="ARBA" id="ARBA00022989"/>
    </source>
</evidence>